<keyword evidence="3" id="KW-1185">Reference proteome</keyword>
<dbReference type="AlphaFoldDB" id="A0A7J8FSS2"/>
<sequence>MAAFFCYVQTLLLPFLRTRRCCWFEEPSETHRALAQGSSTPHCRALSALQSRRATGDHGPAQGCRAGSPLWMSSPPRTPRRRGLCCRETNNKWVLVGFITYLFYLGIGKGTGLLKSFLVVCHLSPSMEQVATCPTGTGRGSGLGRRSCLHFAT</sequence>
<accession>A0A7J8FSS2</accession>
<organism evidence="2 3">
    <name type="scientific">Molossus molossus</name>
    <name type="common">Pallas' mastiff bat</name>
    <name type="synonym">Vespertilio molossus</name>
    <dbReference type="NCBI Taxonomy" id="27622"/>
    <lineage>
        <taxon>Eukaryota</taxon>
        <taxon>Metazoa</taxon>
        <taxon>Chordata</taxon>
        <taxon>Craniata</taxon>
        <taxon>Vertebrata</taxon>
        <taxon>Euteleostomi</taxon>
        <taxon>Mammalia</taxon>
        <taxon>Eutheria</taxon>
        <taxon>Laurasiatheria</taxon>
        <taxon>Chiroptera</taxon>
        <taxon>Yangochiroptera</taxon>
        <taxon>Molossidae</taxon>
        <taxon>Molossus</taxon>
    </lineage>
</organism>
<comment type="caution">
    <text evidence="2">The sequence shown here is derived from an EMBL/GenBank/DDBJ whole genome shotgun (WGS) entry which is preliminary data.</text>
</comment>
<evidence type="ECO:0000313" key="3">
    <source>
        <dbReference type="Proteomes" id="UP000550707"/>
    </source>
</evidence>
<evidence type="ECO:0000256" key="1">
    <source>
        <dbReference type="SAM" id="SignalP"/>
    </source>
</evidence>
<reference evidence="2 3" key="1">
    <citation type="journal article" date="2020" name="Nature">
        <title>Six reference-quality genomes reveal evolution of bat adaptations.</title>
        <authorList>
            <person name="Jebb D."/>
            <person name="Huang Z."/>
            <person name="Pippel M."/>
            <person name="Hughes G.M."/>
            <person name="Lavrichenko K."/>
            <person name="Devanna P."/>
            <person name="Winkler S."/>
            <person name="Jermiin L.S."/>
            <person name="Skirmuntt E.C."/>
            <person name="Katzourakis A."/>
            <person name="Burkitt-Gray L."/>
            <person name="Ray D.A."/>
            <person name="Sullivan K.A.M."/>
            <person name="Roscito J.G."/>
            <person name="Kirilenko B.M."/>
            <person name="Davalos L.M."/>
            <person name="Corthals A.P."/>
            <person name="Power M.L."/>
            <person name="Jones G."/>
            <person name="Ransome R.D."/>
            <person name="Dechmann D.K.N."/>
            <person name="Locatelli A.G."/>
            <person name="Puechmaille S.J."/>
            <person name="Fedrigo O."/>
            <person name="Jarvis E.D."/>
            <person name="Hiller M."/>
            <person name="Vernes S.C."/>
            <person name="Myers E.W."/>
            <person name="Teeling E.C."/>
        </authorList>
    </citation>
    <scope>NUCLEOTIDE SEQUENCE [LARGE SCALE GENOMIC DNA]</scope>
    <source>
        <strain evidence="2">MMolMol1</strain>
        <tissue evidence="2">Muscle</tissue>
    </source>
</reference>
<keyword evidence="1" id="KW-0732">Signal</keyword>
<feature type="signal peptide" evidence="1">
    <location>
        <begin position="1"/>
        <end position="18"/>
    </location>
</feature>
<dbReference type="InParanoid" id="A0A7J8FSS2"/>
<protein>
    <submittedName>
        <fullName evidence="2">Uncharacterized protein</fullName>
    </submittedName>
</protein>
<feature type="chain" id="PRO_5029682096" evidence="1">
    <location>
        <begin position="19"/>
        <end position="153"/>
    </location>
</feature>
<proteinExistence type="predicted"/>
<gene>
    <name evidence="2" type="ORF">HJG59_008430</name>
</gene>
<name>A0A7J8FSS2_MOLMO</name>
<evidence type="ECO:0000313" key="2">
    <source>
        <dbReference type="EMBL" id="KAF6450565.1"/>
    </source>
</evidence>
<dbReference type="Proteomes" id="UP000550707">
    <property type="component" value="Unassembled WGS sequence"/>
</dbReference>
<dbReference type="EMBL" id="JACASF010000011">
    <property type="protein sequence ID" value="KAF6450565.1"/>
    <property type="molecule type" value="Genomic_DNA"/>
</dbReference>